<feature type="non-terminal residue" evidence="2">
    <location>
        <position position="277"/>
    </location>
</feature>
<organism evidence="1 2">
    <name type="scientific">Limulus polyphemus</name>
    <name type="common">Atlantic horseshoe crab</name>
    <dbReference type="NCBI Taxonomy" id="6850"/>
    <lineage>
        <taxon>Eukaryota</taxon>
        <taxon>Metazoa</taxon>
        <taxon>Ecdysozoa</taxon>
        <taxon>Arthropoda</taxon>
        <taxon>Chelicerata</taxon>
        <taxon>Merostomata</taxon>
        <taxon>Xiphosura</taxon>
        <taxon>Limulidae</taxon>
        <taxon>Limulus</taxon>
    </lineage>
</organism>
<accession>A0ABM1C1X2</accession>
<dbReference type="GeneID" id="106476693"/>
<keyword evidence="1" id="KW-1185">Reference proteome</keyword>
<protein>
    <submittedName>
        <fullName evidence="2">Slowpoke-binding protein-like</fullName>
    </submittedName>
</protein>
<reference evidence="2" key="1">
    <citation type="submission" date="2025-08" db="UniProtKB">
        <authorList>
            <consortium name="RefSeq"/>
        </authorList>
    </citation>
    <scope>IDENTIFICATION</scope>
    <source>
        <tissue evidence="2">Muscle</tissue>
    </source>
</reference>
<dbReference type="SUPFAM" id="SSF56112">
    <property type="entry name" value="Protein kinase-like (PK-like)"/>
    <property type="match status" value="1"/>
</dbReference>
<sequence>MEMDQKRQREVNRNLALINCQYYLRGSSRYIFQHHLNDIGSRLEKHWFLIQDTTTKTERLLTMAPINANCLVNCNAATQWAFLEIFLAFQHPYIYPILDITFITLADRQYVVTVMPFNEKGSLKDLLYRSHCQDNWSEKYNTSGHGLDELQVKQLGREILEGIMFLEDQGFPPFDHLHSANVIIQNGVARISGLEGTLLGVTPQIYPVIKKCLRYSWESIVPITFGHLLFEMTSGYTLSTAHPSEKNYSDISCCPQVIKVLKFIFEQEQYRYPSIQE</sequence>
<evidence type="ECO:0000313" key="2">
    <source>
        <dbReference type="RefSeq" id="XP_013792781.2"/>
    </source>
</evidence>
<proteinExistence type="predicted"/>
<dbReference type="Gene3D" id="3.30.200.20">
    <property type="entry name" value="Phosphorylase Kinase, domain 1"/>
    <property type="match status" value="1"/>
</dbReference>
<name>A0ABM1C1X2_LIMPO</name>
<dbReference type="Proteomes" id="UP000694941">
    <property type="component" value="Unplaced"/>
</dbReference>
<evidence type="ECO:0000313" key="1">
    <source>
        <dbReference type="Proteomes" id="UP000694941"/>
    </source>
</evidence>
<dbReference type="Gene3D" id="1.10.510.10">
    <property type="entry name" value="Transferase(Phosphotransferase) domain 1"/>
    <property type="match status" value="1"/>
</dbReference>
<gene>
    <name evidence="2" type="primary">LOC106476693</name>
</gene>
<dbReference type="RefSeq" id="XP_013792781.2">
    <property type="nucleotide sequence ID" value="XM_013937327.2"/>
</dbReference>
<dbReference type="InterPro" id="IPR011009">
    <property type="entry name" value="Kinase-like_dom_sf"/>
</dbReference>